<keyword evidence="3" id="KW-1185">Reference proteome</keyword>
<reference evidence="2" key="1">
    <citation type="submission" date="2021-04" db="EMBL/GenBank/DDBJ databases">
        <title>Oceanospirillales bacteria with DddD are important DMSP degraders in coastal seawater.</title>
        <authorList>
            <person name="Liu J."/>
        </authorList>
    </citation>
    <scope>NUCLEOTIDE SEQUENCE</scope>
    <source>
        <strain evidence="2">GY6</strain>
    </source>
</reference>
<accession>A0ABY5GVB2</accession>
<dbReference type="Proteomes" id="UP001059950">
    <property type="component" value="Chromosome"/>
</dbReference>
<protein>
    <submittedName>
        <fullName evidence="2">DUF1329 domain-containing protein</fullName>
    </submittedName>
</protein>
<organism evidence="2 3">
    <name type="scientific">Amphritea atlantica</name>
    <dbReference type="NCBI Taxonomy" id="355243"/>
    <lineage>
        <taxon>Bacteria</taxon>
        <taxon>Pseudomonadati</taxon>
        <taxon>Pseudomonadota</taxon>
        <taxon>Gammaproteobacteria</taxon>
        <taxon>Oceanospirillales</taxon>
        <taxon>Oceanospirillaceae</taxon>
        <taxon>Amphritea</taxon>
    </lineage>
</organism>
<feature type="chain" id="PRO_5045465015" evidence="1">
    <location>
        <begin position="29"/>
        <end position="457"/>
    </location>
</feature>
<dbReference type="Gene3D" id="2.50.20.10">
    <property type="entry name" value="Lipoprotein localisation LolA/LolB/LppX"/>
    <property type="match status" value="1"/>
</dbReference>
<evidence type="ECO:0000313" key="2">
    <source>
        <dbReference type="EMBL" id="UTW03035.1"/>
    </source>
</evidence>
<dbReference type="InterPro" id="IPR010752">
    <property type="entry name" value="DUF1329"/>
</dbReference>
<keyword evidence="1" id="KW-0732">Signal</keyword>
<dbReference type="EMBL" id="CP073344">
    <property type="protein sequence ID" value="UTW03035.1"/>
    <property type="molecule type" value="Genomic_DNA"/>
</dbReference>
<dbReference type="CDD" id="cd16329">
    <property type="entry name" value="LolA_like"/>
    <property type="match status" value="1"/>
</dbReference>
<evidence type="ECO:0000313" key="3">
    <source>
        <dbReference type="Proteomes" id="UP001059950"/>
    </source>
</evidence>
<evidence type="ECO:0000256" key="1">
    <source>
        <dbReference type="SAM" id="SignalP"/>
    </source>
</evidence>
<feature type="signal peptide" evidence="1">
    <location>
        <begin position="1"/>
        <end position="28"/>
    </location>
</feature>
<proteinExistence type="predicted"/>
<sequence length="457" mass="50381">MKNTLNIKTLRMVVTGVSLAIAAQASMAAVDASMAEQLKTTLTPVGAEKAGNADNTIPAWSGGYSKVAEGYTSGEPRPDPFAGEQPLFTITADNLSQYSAQLNDGVKALFAKNPDFRMNIYPTHRTAAAPQWVYDNTLKNATNAALAADEASVSGAYGGIPFPIPETGAEVMWNHRLGWSGQSVEYAMKTYIVTSDGHRSLASEGEELLQFPYYYKEGNAASYSGVNQLGRFIVTGPASKAGEAILVHDPSVAEKKRAIWQYLVGQRRVRKAPSVAYDTPDFVTSGVGLFDEAFMMFGPIDRHSYKLAGKKEIFIPYNNNHAAQVGIDELMGDHYLNPENVRWELHRVWVVEAELKPGLRHTVPKRTYYIDEDSWKIVLFDGWDAKGDLWRMNYSLTYLVPELPALVTNVMWGGYDLQTGAYYLNAAMNGGTPHYRVREPISEGTWSPVELANQGAR</sequence>
<name>A0ABY5GVB2_9GAMM</name>
<gene>
    <name evidence="2" type="ORF">KDX31_17150</name>
</gene>
<dbReference type="Pfam" id="PF07044">
    <property type="entry name" value="DUF1329"/>
    <property type="match status" value="1"/>
</dbReference>